<evidence type="ECO:0000313" key="1">
    <source>
        <dbReference type="EMBL" id="CZT23097.1"/>
    </source>
</evidence>
<dbReference type="AlphaFoldDB" id="A0A2D3UYE7"/>
<protein>
    <submittedName>
        <fullName evidence="1">Uncharacterized protein</fullName>
    </submittedName>
</protein>
<sequence>MASARSERAPPADPAWKAAFLTTKFKAYQQANIHEKALLAALDYAATCHINEREEYNLAAAEAKRMGMTAGVHFSQSKDSQRSLVDVGERSLWEEHDEAEKRSRLVMIMRDVCRIEEARKEVRRVMEETRASWERQAQQGDGFGGMAERQRKAARDCCALQ</sequence>
<organism evidence="1 2">
    <name type="scientific">Ramularia collo-cygni</name>
    <dbReference type="NCBI Taxonomy" id="112498"/>
    <lineage>
        <taxon>Eukaryota</taxon>
        <taxon>Fungi</taxon>
        <taxon>Dikarya</taxon>
        <taxon>Ascomycota</taxon>
        <taxon>Pezizomycotina</taxon>
        <taxon>Dothideomycetes</taxon>
        <taxon>Dothideomycetidae</taxon>
        <taxon>Mycosphaerellales</taxon>
        <taxon>Mycosphaerellaceae</taxon>
        <taxon>Ramularia</taxon>
    </lineage>
</organism>
<dbReference type="GeneID" id="35603888"/>
<gene>
    <name evidence="1" type="ORF">RCC_08807</name>
</gene>
<dbReference type="EMBL" id="FJUY01000015">
    <property type="protein sequence ID" value="CZT23097.1"/>
    <property type="molecule type" value="Genomic_DNA"/>
</dbReference>
<reference evidence="1 2" key="1">
    <citation type="submission" date="2016-03" db="EMBL/GenBank/DDBJ databases">
        <authorList>
            <person name="Ploux O."/>
        </authorList>
    </citation>
    <scope>NUCLEOTIDE SEQUENCE [LARGE SCALE GENOMIC DNA]</scope>
    <source>
        <strain evidence="1 2">URUG2</strain>
    </source>
</reference>
<dbReference type="Proteomes" id="UP000225277">
    <property type="component" value="Unassembled WGS sequence"/>
</dbReference>
<keyword evidence="2" id="KW-1185">Reference proteome</keyword>
<proteinExistence type="predicted"/>
<dbReference type="RefSeq" id="XP_023629821.1">
    <property type="nucleotide sequence ID" value="XM_023774053.1"/>
</dbReference>
<evidence type="ECO:0000313" key="2">
    <source>
        <dbReference type="Proteomes" id="UP000225277"/>
    </source>
</evidence>
<accession>A0A2D3UYE7</accession>
<name>A0A2D3UYE7_9PEZI</name>